<evidence type="ECO:0000256" key="10">
    <source>
        <dbReference type="RuleBase" id="RU362071"/>
    </source>
</evidence>
<dbReference type="InterPro" id="IPR006303">
    <property type="entry name" value="FliR"/>
</dbReference>
<protein>
    <recommendedName>
        <fullName evidence="3 9">Flagellar biosynthetic protein FliR</fullName>
    </recommendedName>
</protein>
<keyword evidence="11" id="KW-0282">Flagellum</keyword>
<comment type="caution">
    <text evidence="11">The sequence shown here is derived from an EMBL/GenBank/DDBJ whole genome shotgun (WGS) entry which is preliminary data.</text>
</comment>
<dbReference type="InterPro" id="IPR002010">
    <property type="entry name" value="T3SS_IM_R"/>
</dbReference>
<evidence type="ECO:0000256" key="1">
    <source>
        <dbReference type="ARBA" id="ARBA00002578"/>
    </source>
</evidence>
<dbReference type="AlphaFoldDB" id="A0A9C7LBT4"/>
<dbReference type="GO" id="GO:0044780">
    <property type="term" value="P:bacterial-type flagellum assembly"/>
    <property type="evidence" value="ECO:0007669"/>
    <property type="project" value="UniProtKB-UniRule"/>
</dbReference>
<dbReference type="GO" id="GO:0009425">
    <property type="term" value="C:bacterial-type flagellum basal body"/>
    <property type="evidence" value="ECO:0007669"/>
    <property type="project" value="UniProtKB-SubCell"/>
</dbReference>
<keyword evidence="8 10" id="KW-0975">Bacterial flagellum</keyword>
<keyword evidence="5 10" id="KW-0812">Transmembrane</keyword>
<gene>
    <name evidence="11" type="primary">fliR</name>
    <name evidence="11" type="ORF">NEOCIP111885_03510</name>
</gene>
<keyword evidence="4 10" id="KW-1003">Cell membrane</keyword>
<dbReference type="PRINTS" id="PR00953">
    <property type="entry name" value="TYPE3IMRPROT"/>
</dbReference>
<dbReference type="GO" id="GO:0006605">
    <property type="term" value="P:protein targeting"/>
    <property type="evidence" value="ECO:0007669"/>
    <property type="project" value="UniProtKB-UniRule"/>
</dbReference>
<dbReference type="PANTHER" id="PTHR30065">
    <property type="entry name" value="FLAGELLAR BIOSYNTHETIC PROTEIN FLIR"/>
    <property type="match status" value="1"/>
</dbReference>
<organism evidence="11 12">
    <name type="scientific">Pseudoneobacillus rhizosphaerae</name>
    <dbReference type="NCBI Taxonomy" id="2880968"/>
    <lineage>
        <taxon>Bacteria</taxon>
        <taxon>Bacillati</taxon>
        <taxon>Bacillota</taxon>
        <taxon>Bacilli</taxon>
        <taxon>Bacillales</taxon>
        <taxon>Bacillaceae</taxon>
        <taxon>Pseudoneobacillus</taxon>
    </lineage>
</organism>
<evidence type="ECO:0000313" key="12">
    <source>
        <dbReference type="Proteomes" id="UP000789845"/>
    </source>
</evidence>
<name>A0A9C7LBT4_9BACI</name>
<dbReference type="Proteomes" id="UP000789845">
    <property type="component" value="Unassembled WGS sequence"/>
</dbReference>
<evidence type="ECO:0000256" key="4">
    <source>
        <dbReference type="ARBA" id="ARBA00022475"/>
    </source>
</evidence>
<keyword evidence="12" id="KW-1185">Reference proteome</keyword>
<comment type="caution">
    <text evidence="10">Lacks conserved residue(s) required for the propagation of feature annotation.</text>
</comment>
<dbReference type="EMBL" id="CAKJTG010000023">
    <property type="protein sequence ID" value="CAG9609767.1"/>
    <property type="molecule type" value="Genomic_DNA"/>
</dbReference>
<feature type="transmembrane region" description="Helical" evidence="10">
    <location>
        <begin position="157"/>
        <end position="178"/>
    </location>
</feature>
<proteinExistence type="inferred from homology"/>
<feature type="transmembrane region" description="Helical" evidence="10">
    <location>
        <begin position="199"/>
        <end position="217"/>
    </location>
</feature>
<keyword evidence="6 10" id="KW-1133">Transmembrane helix</keyword>
<keyword evidence="7 10" id="KW-0472">Membrane</keyword>
<feature type="transmembrane region" description="Helical" evidence="10">
    <location>
        <begin position="15"/>
        <end position="32"/>
    </location>
</feature>
<comment type="similarity">
    <text evidence="2 10">Belongs to the FliR/MopE/SpaR family.</text>
</comment>
<evidence type="ECO:0000256" key="5">
    <source>
        <dbReference type="ARBA" id="ARBA00022692"/>
    </source>
</evidence>
<dbReference type="Pfam" id="PF01311">
    <property type="entry name" value="Bac_export_1"/>
    <property type="match status" value="1"/>
</dbReference>
<evidence type="ECO:0000256" key="8">
    <source>
        <dbReference type="ARBA" id="ARBA00023143"/>
    </source>
</evidence>
<evidence type="ECO:0000256" key="2">
    <source>
        <dbReference type="ARBA" id="ARBA00009772"/>
    </source>
</evidence>
<evidence type="ECO:0000313" key="11">
    <source>
        <dbReference type="EMBL" id="CAG9609767.1"/>
    </source>
</evidence>
<evidence type="ECO:0000256" key="7">
    <source>
        <dbReference type="ARBA" id="ARBA00023136"/>
    </source>
</evidence>
<evidence type="ECO:0000256" key="9">
    <source>
        <dbReference type="NCBIfam" id="TIGR01400"/>
    </source>
</evidence>
<accession>A0A9C7LBT4</accession>
<keyword evidence="11" id="KW-0969">Cilium</keyword>
<dbReference type="PANTHER" id="PTHR30065:SF1">
    <property type="entry name" value="SURFACE PRESENTATION OF ANTIGENS PROTEIN SPAR"/>
    <property type="match status" value="1"/>
</dbReference>
<dbReference type="NCBIfam" id="TIGR01400">
    <property type="entry name" value="fliR"/>
    <property type="match status" value="1"/>
</dbReference>
<evidence type="ECO:0000256" key="6">
    <source>
        <dbReference type="ARBA" id="ARBA00022989"/>
    </source>
</evidence>
<reference evidence="11" key="1">
    <citation type="submission" date="2021-10" db="EMBL/GenBank/DDBJ databases">
        <authorList>
            <person name="Criscuolo A."/>
        </authorList>
    </citation>
    <scope>NUCLEOTIDE SEQUENCE</scope>
    <source>
        <strain evidence="11">CIP111885</strain>
    </source>
</reference>
<comment type="function">
    <text evidence="1 10">Role in flagellar biosynthesis.</text>
</comment>
<dbReference type="GO" id="GO:0005886">
    <property type="term" value="C:plasma membrane"/>
    <property type="evidence" value="ECO:0007669"/>
    <property type="project" value="UniProtKB-SubCell"/>
</dbReference>
<comment type="subcellular location">
    <subcellularLocation>
        <location evidence="10">Cell membrane</location>
        <topology evidence="10">Multi-pass membrane protein</topology>
    </subcellularLocation>
    <subcellularLocation>
        <location evidence="10">Bacterial flagellum basal body</location>
    </subcellularLocation>
</comment>
<feature type="transmembrane region" description="Helical" evidence="10">
    <location>
        <begin position="52"/>
        <end position="73"/>
    </location>
</feature>
<sequence>MVIVPLFSGQQVPNTYKIGISFILTALCYGVINDPIENPSMGILTSLIIKEFLIGIFLGFIPKILLYAVQIAGSMLDIPIGFSMATLFDPSSGINVQLSGHFKNILAMLLLLATDGHHLLMQGILISFDWVSIGTFVPSFADGSLSTLLIENVKQMFIIGFMMAAPIVGIMFLMDIALGIMAKTVPQMNIFAVFPPIKLLLHFAVYIIILPSFFYLLKVLFETMFESMHAILKILGG</sequence>
<keyword evidence="11" id="KW-0966">Cell projection</keyword>
<evidence type="ECO:0000256" key="3">
    <source>
        <dbReference type="ARBA" id="ARBA00021717"/>
    </source>
</evidence>